<keyword evidence="3" id="KW-1185">Reference proteome</keyword>
<accession>A0A0J6XEC9</accession>
<evidence type="ECO:0000313" key="3">
    <source>
        <dbReference type="Proteomes" id="UP000035932"/>
    </source>
</evidence>
<protein>
    <submittedName>
        <fullName evidence="2">Uncharacterized protein</fullName>
    </submittedName>
</protein>
<organism evidence="2 3">
    <name type="scientific">Streptomyces roseus</name>
    <dbReference type="NCBI Taxonomy" id="66430"/>
    <lineage>
        <taxon>Bacteria</taxon>
        <taxon>Bacillati</taxon>
        <taxon>Actinomycetota</taxon>
        <taxon>Actinomycetes</taxon>
        <taxon>Kitasatosporales</taxon>
        <taxon>Streptomycetaceae</taxon>
        <taxon>Streptomyces</taxon>
    </lineage>
</organism>
<name>A0A0J6XEC9_9ACTN</name>
<evidence type="ECO:0000313" key="2">
    <source>
        <dbReference type="EMBL" id="KMO93469.1"/>
    </source>
</evidence>
<feature type="region of interest" description="Disordered" evidence="1">
    <location>
        <begin position="1"/>
        <end position="24"/>
    </location>
</feature>
<dbReference type="STRING" id="66430.ACS04_34880"/>
<dbReference type="Proteomes" id="UP000035932">
    <property type="component" value="Unassembled WGS sequence"/>
</dbReference>
<evidence type="ECO:0000256" key="1">
    <source>
        <dbReference type="SAM" id="MobiDB-lite"/>
    </source>
</evidence>
<proteinExistence type="predicted"/>
<dbReference type="EMBL" id="LFML01000163">
    <property type="protein sequence ID" value="KMO93469.1"/>
    <property type="molecule type" value="Genomic_DNA"/>
</dbReference>
<dbReference type="PATRIC" id="fig|66430.4.peg.1738"/>
<comment type="caution">
    <text evidence="2">The sequence shown here is derived from an EMBL/GenBank/DDBJ whole genome shotgun (WGS) entry which is preliminary data.</text>
</comment>
<reference evidence="2 3" key="1">
    <citation type="submission" date="2015-06" db="EMBL/GenBank/DDBJ databases">
        <title>Recapitulation of the evolution of biosynthetic gene clusters reveals hidden chemical diversity on bacterial genomes.</title>
        <authorList>
            <person name="Cruz-Morales P."/>
            <person name="Martinez-Guerrero C."/>
            <person name="Morales-Escalante M.A."/>
            <person name="Yanez-Guerra L.A."/>
            <person name="Kopp J.F."/>
            <person name="Feldmann J."/>
            <person name="Ramos-Aboites H.E."/>
            <person name="Barona-Gomez F."/>
        </authorList>
    </citation>
    <scope>NUCLEOTIDE SEQUENCE [LARGE SCALE GENOMIC DNA]</scope>
    <source>
        <strain evidence="2 3">ATCC 31245</strain>
    </source>
</reference>
<sequence length="72" mass="7703">MRQFRTARMARGARGRAAQQVPQRAGAEALLVDRLRAPAAEPDDSPQDPRPARTDLLAIALLPLGDAAVVFA</sequence>
<gene>
    <name evidence="2" type="ORF">ACS04_34880</name>
</gene>
<dbReference type="AlphaFoldDB" id="A0A0J6XEC9"/>